<dbReference type="GO" id="GO:0016651">
    <property type="term" value="F:oxidoreductase activity, acting on NAD(P)H"/>
    <property type="evidence" value="ECO:0007669"/>
    <property type="project" value="TreeGrafter"/>
</dbReference>
<protein>
    <submittedName>
        <fullName evidence="7">Reductase C-terminal</fullName>
    </submittedName>
</protein>
<feature type="domain" description="Reductase C-terminal" evidence="6">
    <location>
        <begin position="324"/>
        <end position="397"/>
    </location>
</feature>
<dbReference type="Gene3D" id="3.50.50.60">
    <property type="entry name" value="FAD/NAD(P)-binding domain"/>
    <property type="match status" value="2"/>
</dbReference>
<comment type="cofactor">
    <cofactor evidence="1">
        <name>FAD</name>
        <dbReference type="ChEBI" id="CHEBI:57692"/>
    </cofactor>
</comment>
<evidence type="ECO:0000259" key="5">
    <source>
        <dbReference type="Pfam" id="PF07992"/>
    </source>
</evidence>
<organism evidence="7 8">
    <name type="scientific">Streptomyces misionensis</name>
    <dbReference type="NCBI Taxonomy" id="67331"/>
    <lineage>
        <taxon>Bacteria</taxon>
        <taxon>Bacillati</taxon>
        <taxon>Actinomycetota</taxon>
        <taxon>Actinomycetes</taxon>
        <taxon>Kitasatosporales</taxon>
        <taxon>Streptomycetaceae</taxon>
        <taxon>Streptomyces</taxon>
    </lineage>
</organism>
<dbReference type="InterPro" id="IPR028202">
    <property type="entry name" value="Reductase_C"/>
</dbReference>
<gene>
    <name evidence="7" type="ORF">SAMN04490357_1610</name>
</gene>
<dbReference type="InterPro" id="IPR036188">
    <property type="entry name" value="FAD/NAD-bd_sf"/>
</dbReference>
<evidence type="ECO:0000256" key="1">
    <source>
        <dbReference type="ARBA" id="ARBA00001974"/>
    </source>
</evidence>
<dbReference type="STRING" id="67331.SAMN04490357_1610"/>
<dbReference type="InterPro" id="IPR016156">
    <property type="entry name" value="FAD/NAD-linked_Rdtase_dimer_sf"/>
</dbReference>
<dbReference type="EMBL" id="FNTD01000004">
    <property type="protein sequence ID" value="SEC27545.1"/>
    <property type="molecule type" value="Genomic_DNA"/>
</dbReference>
<evidence type="ECO:0000256" key="3">
    <source>
        <dbReference type="ARBA" id="ARBA00022827"/>
    </source>
</evidence>
<reference evidence="7 8" key="1">
    <citation type="submission" date="2016-10" db="EMBL/GenBank/DDBJ databases">
        <authorList>
            <person name="de Groot N.N."/>
        </authorList>
    </citation>
    <scope>NUCLEOTIDE SEQUENCE [LARGE SCALE GENOMIC DNA]</scope>
    <source>
        <strain evidence="7 8">DSM 40306</strain>
    </source>
</reference>
<proteinExistence type="predicted"/>
<dbReference type="SUPFAM" id="SSF51905">
    <property type="entry name" value="FAD/NAD(P)-binding domain"/>
    <property type="match status" value="2"/>
</dbReference>
<dbReference type="Proteomes" id="UP000182375">
    <property type="component" value="Unassembled WGS sequence"/>
</dbReference>
<dbReference type="Gene3D" id="3.30.390.30">
    <property type="match status" value="1"/>
</dbReference>
<dbReference type="PANTHER" id="PTHR43557:SF2">
    <property type="entry name" value="RIESKE DOMAIN-CONTAINING PROTEIN-RELATED"/>
    <property type="match status" value="1"/>
</dbReference>
<dbReference type="InterPro" id="IPR050446">
    <property type="entry name" value="FAD-oxidoreductase/Apoptosis"/>
</dbReference>
<dbReference type="PRINTS" id="PR00411">
    <property type="entry name" value="PNDRDTASEI"/>
</dbReference>
<dbReference type="Pfam" id="PF14759">
    <property type="entry name" value="Reductase_C"/>
    <property type="match status" value="1"/>
</dbReference>
<dbReference type="PANTHER" id="PTHR43557">
    <property type="entry name" value="APOPTOSIS-INDUCING FACTOR 1"/>
    <property type="match status" value="1"/>
</dbReference>
<evidence type="ECO:0000259" key="6">
    <source>
        <dbReference type="Pfam" id="PF14759"/>
    </source>
</evidence>
<sequence>MTAAPPRRIVVVGASAAGLSAAETLRRQGYDGSLVLVGREPHPPYDRPPLSKQILDGSWEPERVRLRRPDDLEALGLDLRLGVPATALTPAARTVTLADGTELGYDGLIIATGVRPRRLPGCGAPGVHVLRDLEDALALRERLAAGGRLVVLGAGFLGAEVASAARSLGAAVTLVEPSPVPLAHAVGPQAGAHLARLHRDHGVDLRTGTKATGITTEAGRATGVRLDDGTSVETDDVLVAIGSEPNTDWLRGSGLAVGDGVECDRYSAAAPGVYAAGDVARWYNPLFGTTMRVEHRTNAAEQGMAAARNLLDPERARPFAPVPYFWSDQYGLRIQAFGHLRGHDEARVVEGTSAEGRFLVAYRKGDRLAGALAVGMPPRALRPWRAAIAAAADWRTAMAGTPDGAAEPART</sequence>
<evidence type="ECO:0000313" key="8">
    <source>
        <dbReference type="Proteomes" id="UP000182375"/>
    </source>
</evidence>
<dbReference type="AlphaFoldDB" id="A0A1H4R6N4"/>
<evidence type="ECO:0000256" key="2">
    <source>
        <dbReference type="ARBA" id="ARBA00022630"/>
    </source>
</evidence>
<evidence type="ECO:0000313" key="7">
    <source>
        <dbReference type="EMBL" id="SEC27545.1"/>
    </source>
</evidence>
<dbReference type="RefSeq" id="WP_079172298.1">
    <property type="nucleotide sequence ID" value="NZ_FNTD01000004.1"/>
</dbReference>
<dbReference type="GeneID" id="95510806"/>
<dbReference type="SUPFAM" id="SSF55424">
    <property type="entry name" value="FAD/NAD-linked reductases, dimerisation (C-terminal) domain"/>
    <property type="match status" value="1"/>
</dbReference>
<dbReference type="Pfam" id="PF07992">
    <property type="entry name" value="Pyr_redox_2"/>
    <property type="match status" value="1"/>
</dbReference>
<accession>A0A1H4R6N4</accession>
<keyword evidence="4" id="KW-0560">Oxidoreductase</keyword>
<name>A0A1H4R6N4_9ACTN</name>
<dbReference type="InterPro" id="IPR023753">
    <property type="entry name" value="FAD/NAD-binding_dom"/>
</dbReference>
<evidence type="ECO:0000256" key="4">
    <source>
        <dbReference type="ARBA" id="ARBA00023002"/>
    </source>
</evidence>
<dbReference type="GO" id="GO:0005737">
    <property type="term" value="C:cytoplasm"/>
    <property type="evidence" value="ECO:0007669"/>
    <property type="project" value="TreeGrafter"/>
</dbReference>
<keyword evidence="3" id="KW-0274">FAD</keyword>
<feature type="domain" description="FAD/NAD(P)-binding" evidence="5">
    <location>
        <begin position="8"/>
        <end position="303"/>
    </location>
</feature>
<keyword evidence="2" id="KW-0285">Flavoprotein</keyword>
<dbReference type="PRINTS" id="PR00368">
    <property type="entry name" value="FADPNR"/>
</dbReference>